<comment type="caution">
    <text evidence="2">The sequence shown here is derived from an EMBL/GenBank/DDBJ whole genome shotgun (WGS) entry which is preliminary data.</text>
</comment>
<evidence type="ECO:0000313" key="2">
    <source>
        <dbReference type="EMBL" id="CAG8629494.1"/>
    </source>
</evidence>
<dbReference type="PANTHER" id="PTHR19303:SF73">
    <property type="entry name" value="PROTEIN PDC2"/>
    <property type="match status" value="1"/>
</dbReference>
<feature type="non-terminal residue" evidence="2">
    <location>
        <position position="1"/>
    </location>
</feature>
<dbReference type="PANTHER" id="PTHR19303">
    <property type="entry name" value="TRANSPOSON"/>
    <property type="match status" value="1"/>
</dbReference>
<dbReference type="AlphaFoldDB" id="A0A9N9DBH2"/>
<dbReference type="InterPro" id="IPR004875">
    <property type="entry name" value="DDE_SF_endonuclease_dom"/>
</dbReference>
<name>A0A9N9DBH2_9GLOM</name>
<dbReference type="GO" id="GO:0005634">
    <property type="term" value="C:nucleus"/>
    <property type="evidence" value="ECO:0007669"/>
    <property type="project" value="TreeGrafter"/>
</dbReference>
<sequence>LVNEYEVSERIISDILKVKDHWLVIDLNSYQASLRRKKKILFSIIEEVLTLWTEEAFSAPLQNLDEMYNNINQILKNYDLQDIFNCDEIDLFWKMKPNRTISNQPILGTKQSKNRVTVLLTCNITGTEKLKLLFIHKYKNSRALKHINKKTLPVYYYWNLK</sequence>
<keyword evidence="3" id="KW-1185">Reference proteome</keyword>
<dbReference type="GO" id="GO:0003677">
    <property type="term" value="F:DNA binding"/>
    <property type="evidence" value="ECO:0007669"/>
    <property type="project" value="TreeGrafter"/>
</dbReference>
<evidence type="ECO:0000313" key="3">
    <source>
        <dbReference type="Proteomes" id="UP000789706"/>
    </source>
</evidence>
<organism evidence="2 3">
    <name type="scientific">Diversispora eburnea</name>
    <dbReference type="NCBI Taxonomy" id="1213867"/>
    <lineage>
        <taxon>Eukaryota</taxon>
        <taxon>Fungi</taxon>
        <taxon>Fungi incertae sedis</taxon>
        <taxon>Mucoromycota</taxon>
        <taxon>Glomeromycotina</taxon>
        <taxon>Glomeromycetes</taxon>
        <taxon>Diversisporales</taxon>
        <taxon>Diversisporaceae</taxon>
        <taxon>Diversispora</taxon>
    </lineage>
</organism>
<evidence type="ECO:0000259" key="1">
    <source>
        <dbReference type="Pfam" id="PF03184"/>
    </source>
</evidence>
<feature type="domain" description="DDE-1" evidence="1">
    <location>
        <begin position="113"/>
        <end position="159"/>
    </location>
</feature>
<accession>A0A9N9DBH2</accession>
<dbReference type="Proteomes" id="UP000789706">
    <property type="component" value="Unassembled WGS sequence"/>
</dbReference>
<dbReference type="Pfam" id="PF03184">
    <property type="entry name" value="DDE_1"/>
    <property type="match status" value="1"/>
</dbReference>
<gene>
    <name evidence="2" type="ORF">DEBURN_LOCUS10710</name>
</gene>
<dbReference type="EMBL" id="CAJVPK010003640">
    <property type="protein sequence ID" value="CAG8629494.1"/>
    <property type="molecule type" value="Genomic_DNA"/>
</dbReference>
<proteinExistence type="predicted"/>
<feature type="non-terminal residue" evidence="2">
    <location>
        <position position="161"/>
    </location>
</feature>
<dbReference type="OrthoDB" id="5593786at2759"/>
<dbReference type="InterPro" id="IPR050863">
    <property type="entry name" value="CenT-Element_Derived"/>
</dbReference>
<protein>
    <submittedName>
        <fullName evidence="2">10326_t:CDS:1</fullName>
    </submittedName>
</protein>
<reference evidence="2" key="1">
    <citation type="submission" date="2021-06" db="EMBL/GenBank/DDBJ databases">
        <authorList>
            <person name="Kallberg Y."/>
            <person name="Tangrot J."/>
            <person name="Rosling A."/>
        </authorList>
    </citation>
    <scope>NUCLEOTIDE SEQUENCE</scope>
    <source>
        <strain evidence="2">AZ414A</strain>
    </source>
</reference>